<dbReference type="SUPFAM" id="SSF51569">
    <property type="entry name" value="Aldolase"/>
    <property type="match status" value="1"/>
</dbReference>
<dbReference type="GO" id="GO:0006782">
    <property type="term" value="P:protoporphyrinogen IX biosynthetic process"/>
    <property type="evidence" value="ECO:0007669"/>
    <property type="project" value="UniProtKB-UniPathway"/>
</dbReference>
<evidence type="ECO:0000256" key="3">
    <source>
        <dbReference type="ARBA" id="ARBA00023133"/>
    </source>
</evidence>
<name>A0A060HKY4_9ARCH</name>
<dbReference type="InterPro" id="IPR013785">
    <property type="entry name" value="Aldolase_TIM"/>
</dbReference>
<proteinExistence type="inferred from homology"/>
<dbReference type="KEGG" id="nvn:NVIE_016230"/>
<comment type="subunit">
    <text evidence="10">Homooctamer.</text>
</comment>
<dbReference type="InterPro" id="IPR030656">
    <property type="entry name" value="ALAD_AS"/>
</dbReference>
<dbReference type="PANTHER" id="PTHR11458">
    <property type="entry name" value="DELTA-AMINOLEVULINIC ACID DEHYDRATASE"/>
    <property type="match status" value="1"/>
</dbReference>
<evidence type="ECO:0000256" key="9">
    <source>
        <dbReference type="PIRSR" id="PIRSR001415-5"/>
    </source>
</evidence>
<sequence>MVVAVQQAHAYADVLSMAGLRREHLICPVFVSERQQDDGGDAIAAMPGVSISSLKDAVLSVQRISDAGIRSIIVFGIPKSRDGDGSAAADRNGVVQHATREIKSAFGRSLDVITDVCVCQYNLSGHCGLVRNSGTVDNDSTLQVLAEISQSHAEAGADVVAPSAMMDGQVRAIRDALDRGSYAATRILSYSAKHASSLYTPFRSAAFAKKKGAIDKAGYQVSYANPRQAMREIAGDIEEGADMVMVKPGLAYLDLVRRAKERFSVPIAVQNVSGEYAMIKAAGMRGWIDEEQWKVTSLAAMRRAGADRIISYFALDVVQYLQ</sequence>
<dbReference type="PANTHER" id="PTHR11458:SF0">
    <property type="entry name" value="DELTA-AMINOLEVULINIC ACID DEHYDRATASE"/>
    <property type="match status" value="1"/>
</dbReference>
<dbReference type="InterPro" id="IPR001731">
    <property type="entry name" value="ALAD"/>
</dbReference>
<keyword evidence="3" id="KW-0350">Heme biosynthesis</keyword>
<feature type="binding site" evidence="8">
    <location>
        <position position="127"/>
    </location>
    <ligand>
        <name>Zn(2+)</name>
        <dbReference type="ChEBI" id="CHEBI:29105"/>
        <note>catalytic</note>
    </ligand>
</feature>
<dbReference type="EC" id="4.2.1.24" evidence="10"/>
<feature type="binding site" evidence="8">
    <location>
        <position position="119"/>
    </location>
    <ligand>
        <name>Zn(2+)</name>
        <dbReference type="ChEBI" id="CHEBI:29105"/>
        <note>catalytic</note>
    </ligand>
</feature>
<dbReference type="STRING" id="926571.NVIE_016230"/>
<evidence type="ECO:0000256" key="1">
    <source>
        <dbReference type="ARBA" id="ARBA00004694"/>
    </source>
</evidence>
<feature type="active site" description="Schiff-base intermediate with substrate" evidence="7">
    <location>
        <position position="247"/>
    </location>
</feature>
<dbReference type="PROSITE" id="PS00169">
    <property type="entry name" value="D_ALA_DEHYDRATASE"/>
    <property type="match status" value="1"/>
</dbReference>
<dbReference type="GO" id="GO:0008270">
    <property type="term" value="F:zinc ion binding"/>
    <property type="evidence" value="ECO:0007669"/>
    <property type="project" value="TreeGrafter"/>
</dbReference>
<dbReference type="Proteomes" id="UP000027093">
    <property type="component" value="Chromosome"/>
</dbReference>
<comment type="pathway">
    <text evidence="1">Porphyrin-containing compound metabolism; protoporphyrin-IX biosynthesis; coproporphyrinogen-III from 5-aminolevulinate: step 1/4.</text>
</comment>
<evidence type="ECO:0000256" key="5">
    <source>
        <dbReference type="ARBA" id="ARBA00023244"/>
    </source>
</evidence>
<dbReference type="UniPathway" id="UPA00251">
    <property type="reaction ID" value="UER00318"/>
</dbReference>
<evidence type="ECO:0000313" key="13">
    <source>
        <dbReference type="Proteomes" id="UP000027093"/>
    </source>
</evidence>
<protein>
    <recommendedName>
        <fullName evidence="10">Delta-aminolevulinic acid dehydratase</fullName>
        <ecNumber evidence="10">4.2.1.24</ecNumber>
    </recommendedName>
</protein>
<dbReference type="EMBL" id="CP007536">
    <property type="protein sequence ID" value="AIC15875.1"/>
    <property type="molecule type" value="Genomic_DNA"/>
</dbReference>
<dbReference type="OrthoDB" id="8493at2157"/>
<dbReference type="SMART" id="SM01004">
    <property type="entry name" value="ALAD"/>
    <property type="match status" value="1"/>
</dbReference>
<comment type="similarity">
    <text evidence="2 11">Belongs to the ALAD family.</text>
</comment>
<keyword evidence="8" id="KW-0479">Metal-binding</keyword>
<evidence type="ECO:0000313" key="12">
    <source>
        <dbReference type="EMBL" id="AIC15875.1"/>
    </source>
</evidence>
<evidence type="ECO:0000256" key="11">
    <source>
        <dbReference type="RuleBase" id="RU004161"/>
    </source>
</evidence>
<dbReference type="NCBIfam" id="NF006762">
    <property type="entry name" value="PRK09283.1"/>
    <property type="match status" value="1"/>
</dbReference>
<dbReference type="GeneID" id="74946890"/>
<evidence type="ECO:0000256" key="6">
    <source>
        <dbReference type="ARBA" id="ARBA00047651"/>
    </source>
</evidence>
<dbReference type="Pfam" id="PF00490">
    <property type="entry name" value="ALAD"/>
    <property type="match status" value="1"/>
</dbReference>
<comment type="catalytic activity">
    <reaction evidence="6 10">
        <text>2 5-aminolevulinate = porphobilinogen + 2 H2O + H(+)</text>
        <dbReference type="Rhea" id="RHEA:24064"/>
        <dbReference type="ChEBI" id="CHEBI:15377"/>
        <dbReference type="ChEBI" id="CHEBI:15378"/>
        <dbReference type="ChEBI" id="CHEBI:58126"/>
        <dbReference type="ChEBI" id="CHEBI:356416"/>
        <dbReference type="EC" id="4.2.1.24"/>
    </reaction>
</comment>
<dbReference type="GO" id="GO:0004655">
    <property type="term" value="F:porphobilinogen synthase activity"/>
    <property type="evidence" value="ECO:0007669"/>
    <property type="project" value="UniProtKB-EC"/>
</dbReference>
<evidence type="ECO:0000256" key="10">
    <source>
        <dbReference type="RuleBase" id="RU000515"/>
    </source>
</evidence>
<keyword evidence="4 10" id="KW-0456">Lyase</keyword>
<keyword evidence="13" id="KW-1185">Reference proteome</keyword>
<feature type="active site" description="Schiff-base intermediate with substrate" evidence="7">
    <location>
        <position position="193"/>
    </location>
</feature>
<gene>
    <name evidence="12" type="primary">hemB2</name>
    <name evidence="12" type="ORF">NVIE_016230</name>
</gene>
<reference evidence="12 13" key="1">
    <citation type="journal article" date="2014" name="Int. J. Syst. Evol. Microbiol.">
        <title>Nitrososphaera viennensis gen. nov., sp. nov., an aerobic and mesophilic, ammonia-oxidizing archaeon from soil and a member of the archaeal phylum Thaumarchaeota.</title>
        <authorList>
            <person name="Stieglmeier M."/>
            <person name="Klingl A."/>
            <person name="Alves R.J."/>
            <person name="Rittmann S.K."/>
            <person name="Melcher M."/>
            <person name="Leisch N."/>
            <person name="Schleper C."/>
        </authorList>
    </citation>
    <scope>NUCLEOTIDE SEQUENCE [LARGE SCALE GENOMIC DNA]</scope>
    <source>
        <strain evidence="12">EN76</strain>
    </source>
</reference>
<dbReference type="Gene3D" id="3.20.20.70">
    <property type="entry name" value="Aldolase class I"/>
    <property type="match status" value="1"/>
</dbReference>
<dbReference type="AlphaFoldDB" id="A0A060HKY4"/>
<evidence type="ECO:0000256" key="2">
    <source>
        <dbReference type="ARBA" id="ARBA00008055"/>
    </source>
</evidence>
<evidence type="ECO:0000256" key="8">
    <source>
        <dbReference type="PIRSR" id="PIRSR001415-3"/>
    </source>
</evidence>
<keyword evidence="9" id="KW-0460">Magnesium</keyword>
<evidence type="ECO:0000256" key="7">
    <source>
        <dbReference type="PIRSR" id="PIRSR001415-1"/>
    </source>
</evidence>
<feature type="binding site" evidence="8">
    <location>
        <position position="117"/>
    </location>
    <ligand>
        <name>Zn(2+)</name>
        <dbReference type="ChEBI" id="CHEBI:29105"/>
        <note>catalytic</note>
    </ligand>
</feature>
<evidence type="ECO:0000256" key="4">
    <source>
        <dbReference type="ARBA" id="ARBA00023239"/>
    </source>
</evidence>
<feature type="binding site" evidence="9">
    <location>
        <position position="232"/>
    </location>
    <ligand>
        <name>Mg(2+)</name>
        <dbReference type="ChEBI" id="CHEBI:18420"/>
    </ligand>
</feature>
<dbReference type="PIRSF" id="PIRSF001415">
    <property type="entry name" value="Porphbilin_synth"/>
    <property type="match status" value="1"/>
</dbReference>
<keyword evidence="5 10" id="KW-0627">Porphyrin biosynthesis</keyword>
<dbReference type="HOGENOM" id="CLU_035731_0_0_2"/>
<organism evidence="12 13">
    <name type="scientific">Nitrososphaera viennensis EN76</name>
    <dbReference type="NCBI Taxonomy" id="926571"/>
    <lineage>
        <taxon>Archaea</taxon>
        <taxon>Nitrososphaerota</taxon>
        <taxon>Nitrososphaeria</taxon>
        <taxon>Nitrososphaerales</taxon>
        <taxon>Nitrososphaeraceae</taxon>
        <taxon>Nitrososphaera</taxon>
    </lineage>
</organism>
<accession>A0A060HKY4</accession>
<dbReference type="PRINTS" id="PR00144">
    <property type="entry name" value="DALDHYDRTASE"/>
</dbReference>
<keyword evidence="8" id="KW-0862">Zinc</keyword>
<dbReference type="RefSeq" id="WP_144239580.1">
    <property type="nucleotide sequence ID" value="NZ_CP007536.1"/>
</dbReference>
<dbReference type="GO" id="GO:0005829">
    <property type="term" value="C:cytosol"/>
    <property type="evidence" value="ECO:0007669"/>
    <property type="project" value="TreeGrafter"/>
</dbReference>